<dbReference type="InterPro" id="IPR011009">
    <property type="entry name" value="Kinase-like_dom_sf"/>
</dbReference>
<proteinExistence type="predicted"/>
<evidence type="ECO:0000256" key="2">
    <source>
        <dbReference type="SAM" id="Phobius"/>
    </source>
</evidence>
<keyword evidence="2" id="KW-0472">Membrane</keyword>
<dbReference type="PROSITE" id="PS00107">
    <property type="entry name" value="PROTEIN_KINASE_ATP"/>
    <property type="match status" value="1"/>
</dbReference>
<keyword evidence="4" id="KW-1185">Reference proteome</keyword>
<organism evidence="3 4">
    <name type="scientific">Vicia faba</name>
    <name type="common">Broad bean</name>
    <name type="synonym">Faba vulgaris</name>
    <dbReference type="NCBI Taxonomy" id="3906"/>
    <lineage>
        <taxon>Eukaryota</taxon>
        <taxon>Viridiplantae</taxon>
        <taxon>Streptophyta</taxon>
        <taxon>Embryophyta</taxon>
        <taxon>Tracheophyta</taxon>
        <taxon>Spermatophyta</taxon>
        <taxon>Magnoliopsida</taxon>
        <taxon>eudicotyledons</taxon>
        <taxon>Gunneridae</taxon>
        <taxon>Pentapetalae</taxon>
        <taxon>rosids</taxon>
        <taxon>fabids</taxon>
        <taxon>Fabales</taxon>
        <taxon>Fabaceae</taxon>
        <taxon>Papilionoideae</taxon>
        <taxon>50 kb inversion clade</taxon>
        <taxon>NPAAA clade</taxon>
        <taxon>Hologalegina</taxon>
        <taxon>IRL clade</taxon>
        <taxon>Fabeae</taxon>
        <taxon>Vicia</taxon>
    </lineage>
</organism>
<feature type="transmembrane region" description="Helical" evidence="2">
    <location>
        <begin position="62"/>
        <end position="82"/>
    </location>
</feature>
<evidence type="ECO:0000313" key="3">
    <source>
        <dbReference type="EMBL" id="CAI8582962.1"/>
    </source>
</evidence>
<protein>
    <submittedName>
        <fullName evidence="3">Uncharacterized protein</fullName>
    </submittedName>
</protein>
<reference evidence="3 4" key="1">
    <citation type="submission" date="2023-01" db="EMBL/GenBank/DDBJ databases">
        <authorList>
            <person name="Kreplak J."/>
        </authorList>
    </citation>
    <scope>NUCLEOTIDE SEQUENCE [LARGE SCALE GENOMIC DNA]</scope>
</reference>
<keyword evidence="1" id="KW-0067">ATP-binding</keyword>
<keyword evidence="2" id="KW-1133">Transmembrane helix</keyword>
<dbReference type="EMBL" id="CATIWC010000305">
    <property type="protein sequence ID" value="CAI8582962.1"/>
    <property type="molecule type" value="Genomic_DNA"/>
</dbReference>
<dbReference type="Gene3D" id="3.30.200.20">
    <property type="entry name" value="Phosphorylase Kinase, domain 1"/>
    <property type="match status" value="1"/>
</dbReference>
<dbReference type="GO" id="GO:0005524">
    <property type="term" value="F:ATP binding"/>
    <property type="evidence" value="ECO:0007669"/>
    <property type="project" value="UniProtKB-UniRule"/>
</dbReference>
<dbReference type="SUPFAM" id="SSF56112">
    <property type="entry name" value="Protein kinase-like (PK-like)"/>
    <property type="match status" value="1"/>
</dbReference>
<evidence type="ECO:0000256" key="1">
    <source>
        <dbReference type="PROSITE-ProRule" id="PRU10141"/>
    </source>
</evidence>
<dbReference type="AlphaFoldDB" id="A0AAV0YFS1"/>
<sequence length="155" mass="17295">MNAVMQLSLDPSEVGEGRGADLNALALFGSCVEKIPKSSINSDLKICDKDHGHRRVLFGYKYVMLLVIIVIFITAVLMCRSFRIQRANKLQKCQKEASKKMETSIFSQVDIDADEISHLDEDNLIGHGGNGKVYRITLKKNRMVVVVKQLEKGDG</sequence>
<feature type="binding site" evidence="1">
    <location>
        <position position="148"/>
    </location>
    <ligand>
        <name>ATP</name>
        <dbReference type="ChEBI" id="CHEBI:30616"/>
    </ligand>
</feature>
<dbReference type="InterPro" id="IPR017441">
    <property type="entry name" value="Protein_kinase_ATP_BS"/>
</dbReference>
<comment type="caution">
    <text evidence="3">The sequence shown here is derived from an EMBL/GenBank/DDBJ whole genome shotgun (WGS) entry which is preliminary data.</text>
</comment>
<keyword evidence="1" id="KW-0547">Nucleotide-binding</keyword>
<keyword evidence="2" id="KW-0812">Transmembrane</keyword>
<gene>
    <name evidence="3" type="ORF">VFH_U005320</name>
</gene>
<name>A0AAV0YFS1_VICFA</name>
<accession>A0AAV0YFS1</accession>
<evidence type="ECO:0000313" key="4">
    <source>
        <dbReference type="Proteomes" id="UP001157006"/>
    </source>
</evidence>
<dbReference type="Proteomes" id="UP001157006">
    <property type="component" value="Unassembled WGS sequence"/>
</dbReference>